<dbReference type="InterPro" id="IPR032001">
    <property type="entry name" value="SAWADEE_dom"/>
</dbReference>
<organism evidence="3 4">
    <name type="scientific">Apostasia shenzhenica</name>
    <dbReference type="NCBI Taxonomy" id="1088818"/>
    <lineage>
        <taxon>Eukaryota</taxon>
        <taxon>Viridiplantae</taxon>
        <taxon>Streptophyta</taxon>
        <taxon>Embryophyta</taxon>
        <taxon>Tracheophyta</taxon>
        <taxon>Spermatophyta</taxon>
        <taxon>Magnoliopsida</taxon>
        <taxon>Liliopsida</taxon>
        <taxon>Asparagales</taxon>
        <taxon>Orchidaceae</taxon>
        <taxon>Apostasioideae</taxon>
        <taxon>Apostasia</taxon>
    </lineage>
</organism>
<dbReference type="STRING" id="1088818.A0A2I0A2X6"/>
<keyword evidence="4" id="KW-1185">Reference proteome</keyword>
<proteinExistence type="predicted"/>
<dbReference type="OrthoDB" id="1866990at2759"/>
<evidence type="ECO:0000259" key="2">
    <source>
        <dbReference type="Pfam" id="PF16719"/>
    </source>
</evidence>
<gene>
    <name evidence="3" type="ORF">AXF42_Ash004415</name>
</gene>
<reference evidence="3 4" key="1">
    <citation type="journal article" date="2017" name="Nature">
        <title>The Apostasia genome and the evolution of orchids.</title>
        <authorList>
            <person name="Zhang G.Q."/>
            <person name="Liu K.W."/>
            <person name="Li Z."/>
            <person name="Lohaus R."/>
            <person name="Hsiao Y.Y."/>
            <person name="Niu S.C."/>
            <person name="Wang J.Y."/>
            <person name="Lin Y.C."/>
            <person name="Xu Q."/>
            <person name="Chen L.J."/>
            <person name="Yoshida K."/>
            <person name="Fujiwara S."/>
            <person name="Wang Z.W."/>
            <person name="Zhang Y.Q."/>
            <person name="Mitsuda N."/>
            <person name="Wang M."/>
            <person name="Liu G.H."/>
            <person name="Pecoraro L."/>
            <person name="Huang H.X."/>
            <person name="Xiao X.J."/>
            <person name="Lin M."/>
            <person name="Wu X.Y."/>
            <person name="Wu W.L."/>
            <person name="Chen Y.Y."/>
            <person name="Chang S.B."/>
            <person name="Sakamoto S."/>
            <person name="Ohme-Takagi M."/>
            <person name="Yagi M."/>
            <person name="Zeng S.J."/>
            <person name="Shen C.Y."/>
            <person name="Yeh C.M."/>
            <person name="Luo Y.B."/>
            <person name="Tsai W.C."/>
            <person name="Van de Peer Y."/>
            <person name="Liu Z.J."/>
        </authorList>
    </citation>
    <scope>NUCLEOTIDE SEQUENCE [LARGE SCALE GENOMIC DNA]</scope>
    <source>
        <strain evidence="4">cv. Shenzhen</strain>
        <tissue evidence="3">Stem</tissue>
    </source>
</reference>
<dbReference type="Proteomes" id="UP000236161">
    <property type="component" value="Unassembled WGS sequence"/>
</dbReference>
<evidence type="ECO:0000256" key="1">
    <source>
        <dbReference type="SAM" id="MobiDB-lite"/>
    </source>
</evidence>
<feature type="domain" description="SAWADEE" evidence="2">
    <location>
        <begin position="27"/>
        <end position="163"/>
    </location>
</feature>
<dbReference type="AlphaFoldDB" id="A0A2I0A2X6"/>
<dbReference type="GO" id="GO:0003682">
    <property type="term" value="F:chromatin binding"/>
    <property type="evidence" value="ECO:0007669"/>
    <property type="project" value="InterPro"/>
</dbReference>
<dbReference type="EMBL" id="KZ452037">
    <property type="protein sequence ID" value="PKA49873.1"/>
    <property type="molecule type" value="Genomic_DNA"/>
</dbReference>
<evidence type="ECO:0000313" key="3">
    <source>
        <dbReference type="EMBL" id="PKA49873.1"/>
    </source>
</evidence>
<feature type="region of interest" description="Disordered" evidence="1">
    <location>
        <begin position="210"/>
        <end position="232"/>
    </location>
</feature>
<accession>A0A2I0A2X6</accession>
<dbReference type="Pfam" id="PF16719">
    <property type="entry name" value="SAWADEE"/>
    <property type="match status" value="1"/>
</dbReference>
<sequence>MTSTLHLPSLMPANCSPAKTTETSPLIDYRCPQDDAWYNVRLQLRGGDKLRIMFCDFSEGCDELYGADAFDDEESLEAFLHRFRSRSLQLQDRGCDRVVKGILVCASCHLAKDEVRFYDALVLSVNPSIHSLQEGDCRCRFELLWQHGPLNGQKALAGIEHICLLQPQGTNTNLTLKKFIDIVKGKLKIKVHASEPKPIHCASDVAQNSIPESARDVSTPSTTSHCSEYMPGCTTKRSKEQHHLASNSLDTRYSKVKHKLKNSGRGRNSGEDVSEGDFDMGGESLHHEILKKKASCYFFTIDNMEKDLSPFKLMQFIHEYLGIPCSTFVCPSAAHEFCTRGFILVDKKVHASKIMDFLLNTEYIIVSSRGRLPPLYSHLHQHIFYTALQAKRIKLGEKILVPKKN</sequence>
<name>A0A2I0A2X6_9ASPA</name>
<feature type="compositionally biased region" description="Polar residues" evidence="1">
    <location>
        <begin position="210"/>
        <end position="226"/>
    </location>
</feature>
<dbReference type="PANTHER" id="PTHR36384">
    <property type="entry name" value="SAWADEE PROTEIN"/>
    <property type="match status" value="1"/>
</dbReference>
<dbReference type="Gene3D" id="2.30.30.140">
    <property type="match status" value="1"/>
</dbReference>
<dbReference type="PANTHER" id="PTHR36384:SF1">
    <property type="entry name" value="SAWADEE PROTEIN"/>
    <property type="match status" value="1"/>
</dbReference>
<protein>
    <recommendedName>
        <fullName evidence="2">SAWADEE domain-containing protein</fullName>
    </recommendedName>
</protein>
<evidence type="ECO:0000313" key="4">
    <source>
        <dbReference type="Proteomes" id="UP000236161"/>
    </source>
</evidence>